<dbReference type="Proteomes" id="UP001168990">
    <property type="component" value="Unassembled WGS sequence"/>
</dbReference>
<feature type="region of interest" description="Disordered" evidence="2">
    <location>
        <begin position="81"/>
        <end position="135"/>
    </location>
</feature>
<dbReference type="PANTHER" id="PTHR10380:SF160">
    <property type="entry name" value="CUTICULAR PROTEIN 100A"/>
    <property type="match status" value="1"/>
</dbReference>
<organism evidence="4 5">
    <name type="scientific">Microctonus aethiopoides</name>
    <dbReference type="NCBI Taxonomy" id="144406"/>
    <lineage>
        <taxon>Eukaryota</taxon>
        <taxon>Metazoa</taxon>
        <taxon>Ecdysozoa</taxon>
        <taxon>Arthropoda</taxon>
        <taxon>Hexapoda</taxon>
        <taxon>Insecta</taxon>
        <taxon>Pterygota</taxon>
        <taxon>Neoptera</taxon>
        <taxon>Endopterygota</taxon>
        <taxon>Hymenoptera</taxon>
        <taxon>Apocrita</taxon>
        <taxon>Ichneumonoidea</taxon>
        <taxon>Braconidae</taxon>
        <taxon>Euphorinae</taxon>
        <taxon>Microctonus</taxon>
    </lineage>
</organism>
<accession>A0AA39FJY1</accession>
<evidence type="ECO:0000313" key="5">
    <source>
        <dbReference type="Proteomes" id="UP001168990"/>
    </source>
</evidence>
<evidence type="ECO:0000256" key="3">
    <source>
        <dbReference type="SAM" id="SignalP"/>
    </source>
</evidence>
<dbReference type="GO" id="GO:0008010">
    <property type="term" value="F:structural constituent of chitin-based larval cuticle"/>
    <property type="evidence" value="ECO:0007669"/>
    <property type="project" value="TreeGrafter"/>
</dbReference>
<feature type="compositionally biased region" description="Pro residues" evidence="2">
    <location>
        <begin position="192"/>
        <end position="202"/>
    </location>
</feature>
<evidence type="ECO:0000313" key="4">
    <source>
        <dbReference type="EMBL" id="KAK0170985.1"/>
    </source>
</evidence>
<protein>
    <recommendedName>
        <fullName evidence="6">Cuticle protein</fullName>
    </recommendedName>
</protein>
<dbReference type="AlphaFoldDB" id="A0AA39FJY1"/>
<comment type="caution">
    <text evidence="4">The sequence shown here is derived from an EMBL/GenBank/DDBJ whole genome shotgun (WGS) entry which is preliminary data.</text>
</comment>
<evidence type="ECO:0000256" key="1">
    <source>
        <dbReference type="PROSITE-ProRule" id="PRU00497"/>
    </source>
</evidence>
<evidence type="ECO:0008006" key="6">
    <source>
        <dbReference type="Google" id="ProtNLM"/>
    </source>
</evidence>
<gene>
    <name evidence="4" type="ORF">PV328_008759</name>
</gene>
<feature type="region of interest" description="Disordered" evidence="2">
    <location>
        <begin position="173"/>
        <end position="212"/>
    </location>
</feature>
<keyword evidence="5" id="KW-1185">Reference proteome</keyword>
<sequence>MYFIIFIGFWGLIVLSSAQDPRHAAILTDARYLAGDGTFGAAYTQEDGVQFKEVSDANGDRRGSYSYVDPTGHRRTVEYTAGKNGFQPIGEGIPKVTLPTPPPPGYEPLPEYNPPEYQSESEPQPRPPPKSYQYQTEPQYVRQSIYQPQTTAAPQAIYRPRYQNQYEVAEYQSQHVPRPLPRQQRILASYNPPQPPPSPSPPSSLVAAAAAARPRYQLEPHYQAEAQYGPHIEYSFNTPSQAVYREYQPEYNDITTPSPHRYYPPGKLDFTRTPDGFSYTFTKS</sequence>
<feature type="compositionally biased region" description="Low complexity" evidence="2">
    <location>
        <begin position="203"/>
        <end position="212"/>
    </location>
</feature>
<feature type="signal peptide" evidence="3">
    <location>
        <begin position="1"/>
        <end position="18"/>
    </location>
</feature>
<dbReference type="InterPro" id="IPR000618">
    <property type="entry name" value="Insect_cuticle"/>
</dbReference>
<keyword evidence="1" id="KW-0193">Cuticle</keyword>
<dbReference type="GO" id="GO:0062129">
    <property type="term" value="C:chitin-based extracellular matrix"/>
    <property type="evidence" value="ECO:0007669"/>
    <property type="project" value="TreeGrafter"/>
</dbReference>
<feature type="compositionally biased region" description="Pro residues" evidence="2">
    <location>
        <begin position="99"/>
        <end position="113"/>
    </location>
</feature>
<reference evidence="4" key="1">
    <citation type="journal article" date="2023" name="bioRxiv">
        <title>Scaffold-level genome assemblies of two parasitoid biocontrol wasps reveal the parthenogenesis mechanism and an associated novel virus.</title>
        <authorList>
            <person name="Inwood S."/>
            <person name="Skelly J."/>
            <person name="Guhlin J."/>
            <person name="Harrop T."/>
            <person name="Goldson S."/>
            <person name="Dearden P."/>
        </authorList>
    </citation>
    <scope>NUCLEOTIDE SEQUENCE</scope>
    <source>
        <strain evidence="4">Irish</strain>
        <tissue evidence="4">Whole body</tissue>
    </source>
</reference>
<dbReference type="InterPro" id="IPR050468">
    <property type="entry name" value="Cuticle_Struct_Prot"/>
</dbReference>
<proteinExistence type="predicted"/>
<reference evidence="4" key="2">
    <citation type="submission" date="2023-03" db="EMBL/GenBank/DDBJ databases">
        <authorList>
            <person name="Inwood S.N."/>
            <person name="Skelly J.G."/>
            <person name="Guhlin J."/>
            <person name="Harrop T.W.R."/>
            <person name="Goldson S.G."/>
            <person name="Dearden P.K."/>
        </authorList>
    </citation>
    <scope>NUCLEOTIDE SEQUENCE</scope>
    <source>
        <strain evidence="4">Irish</strain>
        <tissue evidence="4">Whole body</tissue>
    </source>
</reference>
<dbReference type="PANTHER" id="PTHR10380">
    <property type="entry name" value="CUTICLE PROTEIN"/>
    <property type="match status" value="1"/>
</dbReference>
<keyword evidence="3" id="KW-0732">Signal</keyword>
<feature type="chain" id="PRO_5041359533" description="Cuticle protein" evidence="3">
    <location>
        <begin position="19"/>
        <end position="284"/>
    </location>
</feature>
<dbReference type="Pfam" id="PF00379">
    <property type="entry name" value="Chitin_bind_4"/>
    <property type="match status" value="1"/>
</dbReference>
<dbReference type="EMBL" id="JAQQBS010000003">
    <property type="protein sequence ID" value="KAK0170985.1"/>
    <property type="molecule type" value="Genomic_DNA"/>
</dbReference>
<name>A0AA39FJY1_9HYME</name>
<dbReference type="PROSITE" id="PS51155">
    <property type="entry name" value="CHIT_BIND_RR_2"/>
    <property type="match status" value="1"/>
</dbReference>
<evidence type="ECO:0000256" key="2">
    <source>
        <dbReference type="SAM" id="MobiDB-lite"/>
    </source>
</evidence>